<reference evidence="7 8" key="1">
    <citation type="submission" date="2019-09" db="EMBL/GenBank/DDBJ databases">
        <title>Phylogeny of genus Pseudoclavibacter and closely related genus.</title>
        <authorList>
            <person name="Li Y."/>
        </authorList>
    </citation>
    <scope>NUCLEOTIDE SEQUENCE [LARGE SCALE GENOMIC DNA]</scope>
    <source>
        <strain evidence="7 8">JCM 16921</strain>
    </source>
</reference>
<dbReference type="EC" id="3.5.1.88" evidence="6"/>
<comment type="similarity">
    <text evidence="1 6">Belongs to the polypeptide deformylase family.</text>
</comment>
<comment type="function">
    <text evidence="6">Removes the formyl group from the N-terminal Met of newly synthesized proteins. Requires at least a dipeptide for an efficient rate of reaction. N-terminal L-methionine is a prerequisite for activity but the enzyme has broad specificity at other positions.</text>
</comment>
<feature type="binding site" evidence="6">
    <location>
        <position position="144"/>
    </location>
    <ligand>
        <name>Fe cation</name>
        <dbReference type="ChEBI" id="CHEBI:24875"/>
    </ligand>
</feature>
<dbReference type="SUPFAM" id="SSF56420">
    <property type="entry name" value="Peptide deformylase"/>
    <property type="match status" value="1"/>
</dbReference>
<gene>
    <name evidence="6 7" type="primary">def</name>
    <name evidence="7" type="ORF">F8O02_06845</name>
</gene>
<dbReference type="Pfam" id="PF01327">
    <property type="entry name" value="Pep_deformylase"/>
    <property type="match status" value="1"/>
</dbReference>
<evidence type="ECO:0000313" key="7">
    <source>
        <dbReference type="EMBL" id="KAB1631658.1"/>
    </source>
</evidence>
<feature type="binding site" evidence="6">
    <location>
        <position position="140"/>
    </location>
    <ligand>
        <name>Fe cation</name>
        <dbReference type="ChEBI" id="CHEBI:24875"/>
    </ligand>
</feature>
<dbReference type="PIRSF" id="PIRSF004749">
    <property type="entry name" value="Pep_def"/>
    <property type="match status" value="1"/>
</dbReference>
<dbReference type="PRINTS" id="PR01576">
    <property type="entry name" value="PDEFORMYLASE"/>
</dbReference>
<dbReference type="Proteomes" id="UP000481339">
    <property type="component" value="Unassembled WGS sequence"/>
</dbReference>
<dbReference type="Gene3D" id="3.90.45.10">
    <property type="entry name" value="Peptide deformylase"/>
    <property type="match status" value="1"/>
</dbReference>
<dbReference type="AlphaFoldDB" id="A0A7C8FI31"/>
<dbReference type="GO" id="GO:0046872">
    <property type="term" value="F:metal ion binding"/>
    <property type="evidence" value="ECO:0007669"/>
    <property type="project" value="UniProtKB-KW"/>
</dbReference>
<keyword evidence="4 6" id="KW-0648">Protein biosynthesis</keyword>
<keyword evidence="2 6" id="KW-0479">Metal-binding</keyword>
<dbReference type="PANTHER" id="PTHR10458:SF2">
    <property type="entry name" value="PEPTIDE DEFORMYLASE, MITOCHONDRIAL"/>
    <property type="match status" value="1"/>
</dbReference>
<dbReference type="EMBL" id="WBKA01000005">
    <property type="protein sequence ID" value="KAB1631658.1"/>
    <property type="molecule type" value="Genomic_DNA"/>
</dbReference>
<keyword evidence="5 6" id="KW-0408">Iron</keyword>
<dbReference type="InterPro" id="IPR036821">
    <property type="entry name" value="Peptide_deformylase_sf"/>
</dbReference>
<evidence type="ECO:0000313" key="8">
    <source>
        <dbReference type="Proteomes" id="UP000481339"/>
    </source>
</evidence>
<proteinExistence type="inferred from homology"/>
<dbReference type="NCBIfam" id="TIGR00079">
    <property type="entry name" value="pept_deformyl"/>
    <property type="match status" value="1"/>
</dbReference>
<comment type="catalytic activity">
    <reaction evidence="6">
        <text>N-terminal N-formyl-L-methionyl-[peptide] + H2O = N-terminal L-methionyl-[peptide] + formate</text>
        <dbReference type="Rhea" id="RHEA:24420"/>
        <dbReference type="Rhea" id="RHEA-COMP:10639"/>
        <dbReference type="Rhea" id="RHEA-COMP:10640"/>
        <dbReference type="ChEBI" id="CHEBI:15377"/>
        <dbReference type="ChEBI" id="CHEBI:15740"/>
        <dbReference type="ChEBI" id="CHEBI:49298"/>
        <dbReference type="ChEBI" id="CHEBI:64731"/>
        <dbReference type="EC" id="3.5.1.88"/>
    </reaction>
</comment>
<accession>A0A7C8FI31</accession>
<dbReference type="NCBIfam" id="NF001159">
    <property type="entry name" value="PRK00150.1-3"/>
    <property type="match status" value="1"/>
</dbReference>
<dbReference type="CDD" id="cd00487">
    <property type="entry name" value="Pep_deformylase"/>
    <property type="match status" value="1"/>
</dbReference>
<evidence type="ECO:0000256" key="1">
    <source>
        <dbReference type="ARBA" id="ARBA00010759"/>
    </source>
</evidence>
<feature type="binding site" evidence="6">
    <location>
        <position position="98"/>
    </location>
    <ligand>
        <name>Fe cation</name>
        <dbReference type="ChEBI" id="CHEBI:24875"/>
    </ligand>
</feature>
<evidence type="ECO:0000256" key="5">
    <source>
        <dbReference type="ARBA" id="ARBA00023004"/>
    </source>
</evidence>
<evidence type="ECO:0000256" key="4">
    <source>
        <dbReference type="ARBA" id="ARBA00022917"/>
    </source>
</evidence>
<comment type="caution">
    <text evidence="7">The sequence shown here is derived from an EMBL/GenBank/DDBJ whole genome shotgun (WGS) entry which is preliminary data.</text>
</comment>
<dbReference type="HAMAP" id="MF_00163">
    <property type="entry name" value="Pep_deformylase"/>
    <property type="match status" value="1"/>
</dbReference>
<dbReference type="GO" id="GO:0006412">
    <property type="term" value="P:translation"/>
    <property type="evidence" value="ECO:0007669"/>
    <property type="project" value="UniProtKB-UniRule"/>
</dbReference>
<comment type="cofactor">
    <cofactor evidence="6">
        <name>Fe(2+)</name>
        <dbReference type="ChEBI" id="CHEBI:29033"/>
    </cofactor>
    <text evidence="6">Binds 1 Fe(2+) ion.</text>
</comment>
<feature type="active site" evidence="6">
    <location>
        <position position="141"/>
    </location>
</feature>
<sequence length="187" mass="20954">MTILPITITGEPVLHRGNQPVTVFDDRLRTLAADMLETMDAAPGVGLAAPQVGVDARMFVYGWTDEEDVEHRGVAVNPELWIMPAPAGPLDEDDDEGCLSVPGARYPTRRSRHALLKAQDEHGRHYELRADGWLARILQHEYDHLDGVLYVDRLEDPHAYAAHKYIRKHHWGKPGLTWTPGVDDIVA</sequence>
<keyword evidence="8" id="KW-1185">Reference proteome</keyword>
<evidence type="ECO:0000256" key="2">
    <source>
        <dbReference type="ARBA" id="ARBA00022723"/>
    </source>
</evidence>
<organism evidence="7 8">
    <name type="scientific">Pseudoclavibacter caeni</name>
    <dbReference type="NCBI Taxonomy" id="908846"/>
    <lineage>
        <taxon>Bacteria</taxon>
        <taxon>Bacillati</taxon>
        <taxon>Actinomycetota</taxon>
        <taxon>Actinomycetes</taxon>
        <taxon>Micrococcales</taxon>
        <taxon>Microbacteriaceae</taxon>
        <taxon>Pseudoclavibacter</taxon>
    </lineage>
</organism>
<dbReference type="RefSeq" id="WP_158036512.1">
    <property type="nucleotide sequence ID" value="NZ_BAAAZV010000011.1"/>
</dbReference>
<protein>
    <recommendedName>
        <fullName evidence="6">Peptide deformylase</fullName>
        <shortName evidence="6">PDF</shortName>
        <ecNumber evidence="6">3.5.1.88</ecNumber>
    </recommendedName>
    <alternativeName>
        <fullName evidence="6">Polypeptide deformylase</fullName>
    </alternativeName>
</protein>
<dbReference type="PANTHER" id="PTHR10458">
    <property type="entry name" value="PEPTIDE DEFORMYLASE"/>
    <property type="match status" value="1"/>
</dbReference>
<name>A0A7C8FI31_9MICO</name>
<evidence type="ECO:0000256" key="6">
    <source>
        <dbReference type="HAMAP-Rule" id="MF_00163"/>
    </source>
</evidence>
<dbReference type="GO" id="GO:0042586">
    <property type="term" value="F:peptide deformylase activity"/>
    <property type="evidence" value="ECO:0007669"/>
    <property type="project" value="UniProtKB-UniRule"/>
</dbReference>
<dbReference type="OrthoDB" id="9804313at2"/>
<dbReference type="InterPro" id="IPR023635">
    <property type="entry name" value="Peptide_deformylase"/>
</dbReference>
<evidence type="ECO:0000256" key="3">
    <source>
        <dbReference type="ARBA" id="ARBA00022801"/>
    </source>
</evidence>
<keyword evidence="3 6" id="KW-0378">Hydrolase</keyword>